<sequence>MIGLPDYVFRLRQQNDAVDCSNKHGLIVGGTRGLGAAAAERLAGLGASITIVGRTAEAGRLVLENCRARSPNSTAAMFNMITGDLSLLAEVDRIASDVADLCQTRKVGIDFVVFTAGCYGSSAGWTMLSSTTRTSEDIDYWFSLLYLSRHLLIQRILPLLELSTAACVVNVFRAGSRASLDLNNLGLSGKGNLETISSIGLYIDAMTISLAQMHNSIEFYHLGAGPMVPYPVVENTTQLPALAWLARTLQPWLYAQSPLASEAAEAVVSLTVEPHRAVSRSGALMSYRLECVPPTQFIQSPDTLERIWQYTKSLLSHRGFNGLR</sequence>
<proteinExistence type="predicted"/>
<dbReference type="AlphaFoldDB" id="A0A9W8EH13"/>
<comment type="caution">
    <text evidence="2">The sequence shown here is derived from an EMBL/GenBank/DDBJ whole genome shotgun (WGS) entry which is preliminary data.</text>
</comment>
<name>A0A9W8EH13_9FUNG</name>
<dbReference type="InterPro" id="IPR052228">
    <property type="entry name" value="Sec_Metab_Biosynth_Oxidored"/>
</dbReference>
<dbReference type="Pfam" id="PF00106">
    <property type="entry name" value="adh_short"/>
    <property type="match status" value="1"/>
</dbReference>
<dbReference type="GO" id="GO:0016491">
    <property type="term" value="F:oxidoreductase activity"/>
    <property type="evidence" value="ECO:0007669"/>
    <property type="project" value="UniProtKB-KW"/>
</dbReference>
<evidence type="ECO:0000313" key="3">
    <source>
        <dbReference type="Proteomes" id="UP001150907"/>
    </source>
</evidence>
<organism evidence="2 3">
    <name type="scientific">Coemansia thaxteri</name>
    <dbReference type="NCBI Taxonomy" id="2663907"/>
    <lineage>
        <taxon>Eukaryota</taxon>
        <taxon>Fungi</taxon>
        <taxon>Fungi incertae sedis</taxon>
        <taxon>Zoopagomycota</taxon>
        <taxon>Kickxellomycotina</taxon>
        <taxon>Kickxellomycetes</taxon>
        <taxon>Kickxellales</taxon>
        <taxon>Kickxellaceae</taxon>
        <taxon>Coemansia</taxon>
    </lineage>
</organism>
<gene>
    <name evidence="2" type="ORF">H4R26_004115</name>
</gene>
<dbReference type="EMBL" id="JANBQF010000403">
    <property type="protein sequence ID" value="KAJ2001477.1"/>
    <property type="molecule type" value="Genomic_DNA"/>
</dbReference>
<dbReference type="PANTHER" id="PTHR47534:SF3">
    <property type="entry name" value="ALCOHOL DEHYDROGENASE-LIKE C-TERMINAL DOMAIN-CONTAINING PROTEIN"/>
    <property type="match status" value="1"/>
</dbReference>
<dbReference type="InterPro" id="IPR036291">
    <property type="entry name" value="NAD(P)-bd_dom_sf"/>
</dbReference>
<accession>A0A9W8EH13</accession>
<dbReference type="OrthoDB" id="191139at2759"/>
<dbReference type="Gene3D" id="3.40.50.720">
    <property type="entry name" value="NAD(P)-binding Rossmann-like Domain"/>
    <property type="match status" value="1"/>
</dbReference>
<dbReference type="PANTHER" id="PTHR47534">
    <property type="entry name" value="YALI0E05731P"/>
    <property type="match status" value="1"/>
</dbReference>
<dbReference type="Proteomes" id="UP001150907">
    <property type="component" value="Unassembled WGS sequence"/>
</dbReference>
<protein>
    <submittedName>
        <fullName evidence="2">Uncharacterized protein</fullName>
    </submittedName>
</protein>
<keyword evidence="3" id="KW-1185">Reference proteome</keyword>
<evidence type="ECO:0000256" key="1">
    <source>
        <dbReference type="ARBA" id="ARBA00023002"/>
    </source>
</evidence>
<dbReference type="SUPFAM" id="SSF51735">
    <property type="entry name" value="NAD(P)-binding Rossmann-fold domains"/>
    <property type="match status" value="1"/>
</dbReference>
<keyword evidence="1" id="KW-0560">Oxidoreductase</keyword>
<evidence type="ECO:0000313" key="2">
    <source>
        <dbReference type="EMBL" id="KAJ2001477.1"/>
    </source>
</evidence>
<reference evidence="2" key="1">
    <citation type="submission" date="2022-07" db="EMBL/GenBank/DDBJ databases">
        <title>Phylogenomic reconstructions and comparative analyses of Kickxellomycotina fungi.</title>
        <authorList>
            <person name="Reynolds N.K."/>
            <person name="Stajich J.E."/>
            <person name="Barry K."/>
            <person name="Grigoriev I.V."/>
            <person name="Crous P."/>
            <person name="Smith M.E."/>
        </authorList>
    </citation>
    <scope>NUCLEOTIDE SEQUENCE</scope>
    <source>
        <strain evidence="2">IMI 214461</strain>
    </source>
</reference>
<dbReference type="InterPro" id="IPR002347">
    <property type="entry name" value="SDR_fam"/>
</dbReference>